<reference evidence="2 3" key="1">
    <citation type="submission" date="2021-11" db="EMBL/GenBank/DDBJ databases">
        <title>Black yeast isolated from Biological Soil Crust.</title>
        <authorList>
            <person name="Kurbessoian T."/>
        </authorList>
    </citation>
    <scope>NUCLEOTIDE SEQUENCE [LARGE SCALE GENOMIC DNA]</scope>
    <source>
        <strain evidence="2 3">CCFEE 5522</strain>
    </source>
</reference>
<sequence length="448" mass="50476">MVPNPEIKMIEASRREPLGGRRSSQWVKLEARIAVEKNRIPETIIKEHLRNGIADYNNLTWSLDGNGYPHHERPAMYKKYHGEFRLINMNDAVKLGEKRLRYMRYMAMLRKVEEVRLHTLNGLKCGKWLELPMELRDIVFEKLVEHAIEKSKDRVVSVHTQGDLDAVSHSLLSLPLGVPTVFGDIEAAVKSRLTARAPINVDFDVTVTAPGALAFTAAAHVSIPASAARIQHLDLDIDMVLPIYLDLAAGWADPIDLYVHRDNLCRIITRDMPLLQSLNVTFNDTHVDQFYLNDRTSTHFLDPAEYTGELVGLIRGIGRLKTKKKYYRFVQSTRSAVIPPGFESYTAMRHALVCEEDDVWVKATEGDPSAAELKRRAVAVQERRNREQAEAEAEARAEAEAEAAKASQQAVDAVSDEQGLATDGSEEESQQEFGETIEHHDSESEEAF</sequence>
<gene>
    <name evidence="2" type="ORF">LTR36_004889</name>
</gene>
<evidence type="ECO:0000256" key="1">
    <source>
        <dbReference type="SAM" id="MobiDB-lite"/>
    </source>
</evidence>
<keyword evidence="3" id="KW-1185">Reference proteome</keyword>
<evidence type="ECO:0000313" key="2">
    <source>
        <dbReference type="EMBL" id="KAK4543856.1"/>
    </source>
</evidence>
<feature type="region of interest" description="Disordered" evidence="1">
    <location>
        <begin position="384"/>
        <end position="448"/>
    </location>
</feature>
<dbReference type="EMBL" id="JAVFHQ010000029">
    <property type="protein sequence ID" value="KAK4543856.1"/>
    <property type="molecule type" value="Genomic_DNA"/>
</dbReference>
<protein>
    <submittedName>
        <fullName evidence="2">Uncharacterized protein</fullName>
    </submittedName>
</protein>
<organism evidence="2 3">
    <name type="scientific">Oleoguttula mirabilis</name>
    <dbReference type="NCBI Taxonomy" id="1507867"/>
    <lineage>
        <taxon>Eukaryota</taxon>
        <taxon>Fungi</taxon>
        <taxon>Dikarya</taxon>
        <taxon>Ascomycota</taxon>
        <taxon>Pezizomycotina</taxon>
        <taxon>Dothideomycetes</taxon>
        <taxon>Dothideomycetidae</taxon>
        <taxon>Mycosphaerellales</taxon>
        <taxon>Teratosphaeriaceae</taxon>
        <taxon>Oleoguttula</taxon>
    </lineage>
</organism>
<name>A0AAV9JH75_9PEZI</name>
<evidence type="ECO:0000313" key="3">
    <source>
        <dbReference type="Proteomes" id="UP001324427"/>
    </source>
</evidence>
<proteinExistence type="predicted"/>
<comment type="caution">
    <text evidence="2">The sequence shown here is derived from an EMBL/GenBank/DDBJ whole genome shotgun (WGS) entry which is preliminary data.</text>
</comment>
<dbReference type="AlphaFoldDB" id="A0AAV9JH75"/>
<feature type="compositionally biased region" description="Basic and acidic residues" evidence="1">
    <location>
        <begin position="384"/>
        <end position="403"/>
    </location>
</feature>
<accession>A0AAV9JH75</accession>
<dbReference type="Proteomes" id="UP001324427">
    <property type="component" value="Unassembled WGS sequence"/>
</dbReference>